<evidence type="ECO:0000313" key="3">
    <source>
        <dbReference type="Proteomes" id="UP000265520"/>
    </source>
</evidence>
<dbReference type="Proteomes" id="UP000265520">
    <property type="component" value="Unassembled WGS sequence"/>
</dbReference>
<feature type="region of interest" description="Disordered" evidence="1">
    <location>
        <begin position="30"/>
        <end position="49"/>
    </location>
</feature>
<feature type="non-terminal residue" evidence="2">
    <location>
        <position position="88"/>
    </location>
</feature>
<name>A0A392TBB6_9FABA</name>
<protein>
    <submittedName>
        <fullName evidence="2">Uncharacterized protein</fullName>
    </submittedName>
</protein>
<dbReference type="EMBL" id="LXQA010528619">
    <property type="protein sequence ID" value="MCI57416.1"/>
    <property type="molecule type" value="Genomic_DNA"/>
</dbReference>
<evidence type="ECO:0000313" key="2">
    <source>
        <dbReference type="EMBL" id="MCI57416.1"/>
    </source>
</evidence>
<reference evidence="2 3" key="1">
    <citation type="journal article" date="2018" name="Front. Plant Sci.">
        <title>Red Clover (Trifolium pratense) and Zigzag Clover (T. medium) - A Picture of Genomic Similarities and Differences.</title>
        <authorList>
            <person name="Dluhosova J."/>
            <person name="Istvanek J."/>
            <person name="Nedelnik J."/>
            <person name="Repkova J."/>
        </authorList>
    </citation>
    <scope>NUCLEOTIDE SEQUENCE [LARGE SCALE GENOMIC DNA]</scope>
    <source>
        <strain evidence="3">cv. 10/8</strain>
        <tissue evidence="2">Leaf</tissue>
    </source>
</reference>
<proteinExistence type="predicted"/>
<keyword evidence="3" id="KW-1185">Reference proteome</keyword>
<organism evidence="2 3">
    <name type="scientific">Trifolium medium</name>
    <dbReference type="NCBI Taxonomy" id="97028"/>
    <lineage>
        <taxon>Eukaryota</taxon>
        <taxon>Viridiplantae</taxon>
        <taxon>Streptophyta</taxon>
        <taxon>Embryophyta</taxon>
        <taxon>Tracheophyta</taxon>
        <taxon>Spermatophyta</taxon>
        <taxon>Magnoliopsida</taxon>
        <taxon>eudicotyledons</taxon>
        <taxon>Gunneridae</taxon>
        <taxon>Pentapetalae</taxon>
        <taxon>rosids</taxon>
        <taxon>fabids</taxon>
        <taxon>Fabales</taxon>
        <taxon>Fabaceae</taxon>
        <taxon>Papilionoideae</taxon>
        <taxon>50 kb inversion clade</taxon>
        <taxon>NPAAA clade</taxon>
        <taxon>Hologalegina</taxon>
        <taxon>IRL clade</taxon>
        <taxon>Trifolieae</taxon>
        <taxon>Trifolium</taxon>
    </lineage>
</organism>
<sequence>MAPVESFLDLCFGLSAGGIESGDGAGAGKNGVHDFNGGPQRSKFPAKDDSGNFESVLGIEPLRLLLETSKPFKFAVMLGRLPENVLFS</sequence>
<comment type="caution">
    <text evidence="2">The sequence shown here is derived from an EMBL/GenBank/DDBJ whole genome shotgun (WGS) entry which is preliminary data.</text>
</comment>
<evidence type="ECO:0000256" key="1">
    <source>
        <dbReference type="SAM" id="MobiDB-lite"/>
    </source>
</evidence>
<dbReference type="AlphaFoldDB" id="A0A392TBB6"/>
<accession>A0A392TBB6</accession>